<evidence type="ECO:0000256" key="4">
    <source>
        <dbReference type="ARBA" id="ARBA00022989"/>
    </source>
</evidence>
<organism evidence="9 10">
    <name type="scientific">Dichotomicrobium thermohalophilum</name>
    <dbReference type="NCBI Taxonomy" id="933063"/>
    <lineage>
        <taxon>Bacteria</taxon>
        <taxon>Pseudomonadati</taxon>
        <taxon>Pseudomonadota</taxon>
        <taxon>Alphaproteobacteria</taxon>
        <taxon>Hyphomicrobiales</taxon>
        <taxon>Hyphomicrobiaceae</taxon>
        <taxon>Dichotomicrobium</taxon>
    </lineage>
</organism>
<proteinExistence type="predicted"/>
<dbReference type="GO" id="GO:0022857">
    <property type="term" value="F:transmembrane transporter activity"/>
    <property type="evidence" value="ECO:0007669"/>
    <property type="project" value="InterPro"/>
</dbReference>
<feature type="region of interest" description="Disordered" evidence="6">
    <location>
        <begin position="535"/>
        <end position="563"/>
    </location>
</feature>
<evidence type="ECO:0000313" key="9">
    <source>
        <dbReference type="EMBL" id="RIA55702.1"/>
    </source>
</evidence>
<feature type="transmembrane region" description="Helical" evidence="7">
    <location>
        <begin position="86"/>
        <end position="105"/>
    </location>
</feature>
<evidence type="ECO:0000313" key="10">
    <source>
        <dbReference type="Proteomes" id="UP000266273"/>
    </source>
</evidence>
<accession>A0A397Q3K3</accession>
<keyword evidence="2" id="KW-0813">Transport</keyword>
<feature type="transmembrane region" description="Helical" evidence="7">
    <location>
        <begin position="291"/>
        <end position="314"/>
    </location>
</feature>
<keyword evidence="10" id="KW-1185">Reference proteome</keyword>
<evidence type="ECO:0000256" key="6">
    <source>
        <dbReference type="SAM" id="MobiDB-lite"/>
    </source>
</evidence>
<feature type="transmembrane region" description="Helical" evidence="7">
    <location>
        <begin position="206"/>
        <end position="224"/>
    </location>
</feature>
<dbReference type="Gene3D" id="1.20.1720.10">
    <property type="entry name" value="Multidrug resistance protein D"/>
    <property type="match status" value="1"/>
</dbReference>
<feature type="transmembrane region" description="Helical" evidence="7">
    <location>
        <begin position="381"/>
        <end position="406"/>
    </location>
</feature>
<feature type="transmembrane region" description="Helical" evidence="7">
    <location>
        <begin position="150"/>
        <end position="171"/>
    </location>
</feature>
<evidence type="ECO:0000259" key="8">
    <source>
        <dbReference type="PROSITE" id="PS50850"/>
    </source>
</evidence>
<evidence type="ECO:0000256" key="5">
    <source>
        <dbReference type="ARBA" id="ARBA00023136"/>
    </source>
</evidence>
<feature type="transmembrane region" description="Helical" evidence="7">
    <location>
        <begin position="177"/>
        <end position="194"/>
    </location>
</feature>
<dbReference type="PANTHER" id="PTHR42718">
    <property type="entry name" value="MAJOR FACILITATOR SUPERFAMILY MULTIDRUG TRANSPORTER MFSC"/>
    <property type="match status" value="1"/>
</dbReference>
<dbReference type="Pfam" id="PF07690">
    <property type="entry name" value="MFS_1"/>
    <property type="match status" value="1"/>
</dbReference>
<evidence type="ECO:0000256" key="2">
    <source>
        <dbReference type="ARBA" id="ARBA00022448"/>
    </source>
</evidence>
<evidence type="ECO:0000256" key="3">
    <source>
        <dbReference type="ARBA" id="ARBA00022692"/>
    </source>
</evidence>
<keyword evidence="4 7" id="KW-1133">Transmembrane helix</keyword>
<dbReference type="InterPro" id="IPR011701">
    <property type="entry name" value="MFS"/>
</dbReference>
<feature type="domain" description="Major facilitator superfamily (MFS) profile" evidence="8">
    <location>
        <begin position="21"/>
        <end position="528"/>
    </location>
</feature>
<feature type="transmembrane region" description="Helical" evidence="7">
    <location>
        <begin position="326"/>
        <end position="346"/>
    </location>
</feature>
<dbReference type="EMBL" id="QXDF01000001">
    <property type="protein sequence ID" value="RIA55702.1"/>
    <property type="molecule type" value="Genomic_DNA"/>
</dbReference>
<sequence>MVTATQPPAAAGKAESASWAPMIAISLAQVLMSFNVAAIPVSLSGMVESFNAPPTTIATGVVMYGLAVAALVMLGAKLTQRFGARIIFQVMTAIFIISQAMMTFAPTATVMIAAQGFAGAAAAALVPSLVALIAIHYSGPQQAVAVGMLGSARAIAGVAAFTIGGLLATFVSWRPTFALLMVVAIIILALSFKLKRDEGRPEVEIDWIGVLLTAVSITFISFGFNNLNGWGLAVATPAAPFTIAGVSPAPIMIVVGIVLLQLFVRRCRQVAAAGRTPLLDLRVVMSPAERAAVITMFAIVALEGAINFTVPLYIQIVQGQSPLATSIAMMPFLLTVFFTAILVVRLYDKVTPRTIGRAGFMICTAALLWLALVVHNDWSTIPVLIGLIAFGIGQGALVTLVFNVLVTAAPKELAGDVGSLRGTTQNLASAVGTAVAAALMVGLLSVSVMRMLVDNPYIPPEVQAQLNLDNINFVSNDRLLGVMEGIGATPEQVSEAVRINTEMRLRALKVGMLLLAAISALTILPAGRLPNYKPGEIPVNPPQPTPEEEKQIVRDLAQKEAVT</sequence>
<comment type="subcellular location">
    <subcellularLocation>
        <location evidence="1">Membrane</location>
        <topology evidence="1">Multi-pass membrane protein</topology>
    </subcellularLocation>
</comment>
<dbReference type="InterPro" id="IPR036259">
    <property type="entry name" value="MFS_trans_sf"/>
</dbReference>
<dbReference type="CDD" id="cd17321">
    <property type="entry name" value="MFS_MMR_MDR_like"/>
    <property type="match status" value="1"/>
</dbReference>
<dbReference type="PROSITE" id="PS50850">
    <property type="entry name" value="MFS"/>
    <property type="match status" value="1"/>
</dbReference>
<dbReference type="GO" id="GO:0016020">
    <property type="term" value="C:membrane"/>
    <property type="evidence" value="ECO:0007669"/>
    <property type="project" value="UniProtKB-SubCell"/>
</dbReference>
<dbReference type="RefSeq" id="WP_245410347.1">
    <property type="nucleotide sequence ID" value="NZ_QXDF01000001.1"/>
</dbReference>
<evidence type="ECO:0000256" key="1">
    <source>
        <dbReference type="ARBA" id="ARBA00004141"/>
    </source>
</evidence>
<comment type="caution">
    <text evidence="9">The sequence shown here is derived from an EMBL/GenBank/DDBJ whole genome shotgun (WGS) entry which is preliminary data.</text>
</comment>
<feature type="transmembrane region" description="Helical" evidence="7">
    <location>
        <begin position="55"/>
        <end position="74"/>
    </location>
</feature>
<protein>
    <submittedName>
        <fullName evidence="9">MFS transporter</fullName>
    </submittedName>
</protein>
<dbReference type="InterPro" id="IPR020846">
    <property type="entry name" value="MFS_dom"/>
</dbReference>
<dbReference type="Proteomes" id="UP000266273">
    <property type="component" value="Unassembled WGS sequence"/>
</dbReference>
<dbReference type="Gene3D" id="1.20.1250.20">
    <property type="entry name" value="MFS general substrate transporter like domains"/>
    <property type="match status" value="1"/>
</dbReference>
<keyword evidence="5 7" id="KW-0472">Membrane</keyword>
<dbReference type="AlphaFoldDB" id="A0A397Q3K3"/>
<keyword evidence="3 7" id="KW-0812">Transmembrane</keyword>
<dbReference type="SUPFAM" id="SSF103473">
    <property type="entry name" value="MFS general substrate transporter"/>
    <property type="match status" value="1"/>
</dbReference>
<evidence type="ECO:0000256" key="7">
    <source>
        <dbReference type="SAM" id="Phobius"/>
    </source>
</evidence>
<feature type="compositionally biased region" description="Basic and acidic residues" evidence="6">
    <location>
        <begin position="547"/>
        <end position="563"/>
    </location>
</feature>
<name>A0A397Q3K3_9HYPH</name>
<feature type="transmembrane region" description="Helical" evidence="7">
    <location>
        <begin position="230"/>
        <end position="260"/>
    </location>
</feature>
<reference evidence="9 10" key="1">
    <citation type="submission" date="2018-08" db="EMBL/GenBank/DDBJ databases">
        <title>Genomic Encyclopedia of Archaeal and Bacterial Type Strains, Phase II (KMG-II): from individual species to whole genera.</title>
        <authorList>
            <person name="Goeker M."/>
        </authorList>
    </citation>
    <scope>NUCLEOTIDE SEQUENCE [LARGE SCALE GENOMIC DNA]</scope>
    <source>
        <strain evidence="9 10">DSM 5002</strain>
    </source>
</reference>
<gene>
    <name evidence="9" type="ORF">BXY53_0775</name>
</gene>
<feature type="transmembrane region" description="Helical" evidence="7">
    <location>
        <begin position="427"/>
        <end position="449"/>
    </location>
</feature>
<feature type="transmembrane region" description="Helical" evidence="7">
    <location>
        <begin position="358"/>
        <end position="375"/>
    </location>
</feature>
<feature type="transmembrane region" description="Helical" evidence="7">
    <location>
        <begin position="117"/>
        <end position="138"/>
    </location>
</feature>
<feature type="transmembrane region" description="Helical" evidence="7">
    <location>
        <begin position="23"/>
        <end position="43"/>
    </location>
</feature>
<dbReference type="PANTHER" id="PTHR42718:SF9">
    <property type="entry name" value="MAJOR FACILITATOR SUPERFAMILY MULTIDRUG TRANSPORTER MFSC"/>
    <property type="match status" value="1"/>
</dbReference>